<organism evidence="3 4">
    <name type="scientific">Candidatus Taylorbacteria bacterium RIFCSPHIGHO2_02_49_25</name>
    <dbReference type="NCBI Taxonomy" id="1802305"/>
    <lineage>
        <taxon>Bacteria</taxon>
        <taxon>Candidatus Tayloriibacteriota</taxon>
    </lineage>
</organism>
<comment type="caution">
    <text evidence="3">The sequence shown here is derived from an EMBL/GenBank/DDBJ whole genome shotgun (WGS) entry which is preliminary data.</text>
</comment>
<protein>
    <recommendedName>
        <fullName evidence="2">BURP domain-containing protein</fullName>
    </recommendedName>
</protein>
<evidence type="ECO:0000259" key="2">
    <source>
        <dbReference type="PROSITE" id="PS51277"/>
    </source>
</evidence>
<dbReference type="PROSITE" id="PS51277">
    <property type="entry name" value="BURP"/>
    <property type="match status" value="1"/>
</dbReference>
<accession>A0A1G2MGW0</accession>
<sequence length="338" mass="37132">MYRLCIVYAFLALTVLEAPALFAQTETAGTELTMAISPEFPRPGDPITVSVESYNIDLNRADVRWFINGKLVQSGVGGKSIVTRAGRAGELMEIRVVALGENGVIYSANISLRPAEVNLLWQAESYTPPFYKGKALMPYQGTVLVAAVPSFSRGNSVMSSESLIYTWKEGDEVIGDSSGKGKSLFVFRGDVPIRPKTISVLVESPDHTMMAEASVDIVPVAPRLLFYEEHPLYGILPKALIGSFFMWGDETHIGVFPFYFETDARASAQISYGWEVNYQPVSNERGPSITLRRATYAGGKSNLFLEAKSADEEKLFQAAEERLTIEFPAKAPSFVGEE</sequence>
<feature type="chain" id="PRO_5009583675" description="BURP domain-containing protein" evidence="1">
    <location>
        <begin position="24"/>
        <end position="338"/>
    </location>
</feature>
<feature type="signal peptide" evidence="1">
    <location>
        <begin position="1"/>
        <end position="23"/>
    </location>
</feature>
<feature type="domain" description="BURP" evidence="2">
    <location>
        <begin position="244"/>
        <end position="338"/>
    </location>
</feature>
<evidence type="ECO:0000256" key="1">
    <source>
        <dbReference type="SAM" id="SignalP"/>
    </source>
</evidence>
<name>A0A1G2MGW0_9BACT</name>
<proteinExistence type="predicted"/>
<reference evidence="3 4" key="1">
    <citation type="journal article" date="2016" name="Nat. Commun.">
        <title>Thousands of microbial genomes shed light on interconnected biogeochemical processes in an aquifer system.</title>
        <authorList>
            <person name="Anantharaman K."/>
            <person name="Brown C.T."/>
            <person name="Hug L.A."/>
            <person name="Sharon I."/>
            <person name="Castelle C.J."/>
            <person name="Probst A.J."/>
            <person name="Thomas B.C."/>
            <person name="Singh A."/>
            <person name="Wilkins M.J."/>
            <person name="Karaoz U."/>
            <person name="Brodie E.L."/>
            <person name="Williams K.H."/>
            <person name="Hubbard S.S."/>
            <person name="Banfield J.F."/>
        </authorList>
    </citation>
    <scope>NUCLEOTIDE SEQUENCE [LARGE SCALE GENOMIC DNA]</scope>
</reference>
<keyword evidence="1" id="KW-0732">Signal</keyword>
<gene>
    <name evidence="3" type="ORF">A2W52_00435</name>
</gene>
<dbReference type="InterPro" id="IPR004873">
    <property type="entry name" value="BURP_dom"/>
</dbReference>
<dbReference type="EMBL" id="MHRJ01000016">
    <property type="protein sequence ID" value="OHA23063.1"/>
    <property type="molecule type" value="Genomic_DNA"/>
</dbReference>
<dbReference type="AlphaFoldDB" id="A0A1G2MGW0"/>
<dbReference type="Proteomes" id="UP000176493">
    <property type="component" value="Unassembled WGS sequence"/>
</dbReference>
<evidence type="ECO:0000313" key="3">
    <source>
        <dbReference type="EMBL" id="OHA23063.1"/>
    </source>
</evidence>
<evidence type="ECO:0000313" key="4">
    <source>
        <dbReference type="Proteomes" id="UP000176493"/>
    </source>
</evidence>